<keyword evidence="12" id="KW-1185">Reference proteome</keyword>
<evidence type="ECO:0000256" key="8">
    <source>
        <dbReference type="SAM" id="Phobius"/>
    </source>
</evidence>
<comment type="subcellular location">
    <subcellularLocation>
        <location evidence="1">Membrane</location>
        <topology evidence="1">Multi-pass membrane protein</topology>
    </subcellularLocation>
</comment>
<proteinExistence type="inferred from homology"/>
<dbReference type="PANTHER" id="PTHR32089:SF119">
    <property type="entry name" value="METHYL-ACCEPTING CHEMOTAXIS PROTEIN CTPL"/>
    <property type="match status" value="1"/>
</dbReference>
<dbReference type="SUPFAM" id="SSF58104">
    <property type="entry name" value="Methyl-accepting chemotaxis protein (MCP) signaling domain"/>
    <property type="match status" value="1"/>
</dbReference>
<dbReference type="Pfam" id="PF00015">
    <property type="entry name" value="MCPsignal"/>
    <property type="match status" value="1"/>
</dbReference>
<evidence type="ECO:0000259" key="10">
    <source>
        <dbReference type="PROSITE" id="PS50885"/>
    </source>
</evidence>
<evidence type="ECO:0000256" key="1">
    <source>
        <dbReference type="ARBA" id="ARBA00004141"/>
    </source>
</evidence>
<keyword evidence="5 7" id="KW-0807">Transducer</keyword>
<comment type="similarity">
    <text evidence="6">Belongs to the methyl-accepting chemotaxis (MCP) protein family.</text>
</comment>
<feature type="domain" description="Methyl-accepting transducer" evidence="9">
    <location>
        <begin position="266"/>
        <end position="502"/>
    </location>
</feature>
<evidence type="ECO:0000256" key="3">
    <source>
        <dbReference type="ARBA" id="ARBA00022989"/>
    </source>
</evidence>
<dbReference type="RefSeq" id="WP_153115429.1">
    <property type="nucleotide sequence ID" value="NZ_JACIGE010000003.1"/>
</dbReference>
<dbReference type="FunFam" id="1.10.287.950:FF:000001">
    <property type="entry name" value="Methyl-accepting chemotaxis sensory transducer"/>
    <property type="match status" value="1"/>
</dbReference>
<evidence type="ECO:0000256" key="5">
    <source>
        <dbReference type="ARBA" id="ARBA00023224"/>
    </source>
</evidence>
<dbReference type="AlphaFoldDB" id="A0A840G4S7"/>
<sequence>MSITQRLVITLLLALGALFSVGVGGLWQLYEAQQRLEYIQANTLPSLKTLDEAALAFSRIRIGAYQHALFVDAEAKQKIEKQIADDEVVFNGLLEKYQRELISDDEDRKLLEDDRAALLAYHDILATAFERSNSGDVDSARTILTTALFATARVISGALNAHIDYNQKLSDKLLADSKDAYVRSLQITIASIVVALLAVVVMGGLLFRHIRASLAGIESTMREVSASLDFTRSAAVLRNDEVGRTATAFNTLLETLRGSLGVAVRSAGDVSVAARELKSTAQQVAQAATAQSEAASSVAATVEEMTVSINHVAERTQEAQTLATTSSDLALSSSRTIADTIGDIREISSVVRSAAGSIRDLEQQSANVGNVVQVIREVAEQTNLLALNAAIEAARAGEQGRGFAVVADEVRKLAERTAASTREIADTIEAMRVGSQRAAEQVIAVEARVNVSVTRADDADQAIRRIGEAAQKTSETVHEIADAIREQGIASNSIAGQVERIAQMSEESSAAAEQTAASAIGLDEQAEQQQAALSRYRI</sequence>
<dbReference type="Pfam" id="PF12729">
    <property type="entry name" value="4HB_MCP_1"/>
    <property type="match status" value="1"/>
</dbReference>
<dbReference type="PANTHER" id="PTHR32089">
    <property type="entry name" value="METHYL-ACCEPTING CHEMOTAXIS PROTEIN MCPB"/>
    <property type="match status" value="1"/>
</dbReference>
<dbReference type="Proteomes" id="UP000587070">
    <property type="component" value="Unassembled WGS sequence"/>
</dbReference>
<evidence type="ECO:0000313" key="12">
    <source>
        <dbReference type="Proteomes" id="UP000587070"/>
    </source>
</evidence>
<dbReference type="SMART" id="SM00283">
    <property type="entry name" value="MA"/>
    <property type="match status" value="1"/>
</dbReference>
<dbReference type="Gene3D" id="1.10.287.950">
    <property type="entry name" value="Methyl-accepting chemotaxis protein"/>
    <property type="match status" value="1"/>
</dbReference>
<dbReference type="GO" id="GO:0016020">
    <property type="term" value="C:membrane"/>
    <property type="evidence" value="ECO:0007669"/>
    <property type="project" value="UniProtKB-SubCell"/>
</dbReference>
<feature type="domain" description="HAMP" evidence="10">
    <location>
        <begin position="208"/>
        <end position="261"/>
    </location>
</feature>
<evidence type="ECO:0000256" key="2">
    <source>
        <dbReference type="ARBA" id="ARBA00022692"/>
    </source>
</evidence>
<dbReference type="Pfam" id="PF00672">
    <property type="entry name" value="HAMP"/>
    <property type="match status" value="1"/>
</dbReference>
<dbReference type="CDD" id="cd06225">
    <property type="entry name" value="HAMP"/>
    <property type="match status" value="1"/>
</dbReference>
<name>A0A840G4S7_RHOTE</name>
<dbReference type="GO" id="GO:0006935">
    <property type="term" value="P:chemotaxis"/>
    <property type="evidence" value="ECO:0007669"/>
    <property type="project" value="InterPro"/>
</dbReference>
<dbReference type="PRINTS" id="PR00260">
    <property type="entry name" value="CHEMTRNSDUCR"/>
</dbReference>
<dbReference type="EMBL" id="JACIGE010000003">
    <property type="protein sequence ID" value="MBB4246936.1"/>
    <property type="molecule type" value="Genomic_DNA"/>
</dbReference>
<protein>
    <submittedName>
        <fullName evidence="11">Methyl-accepting chemotaxis protein</fullName>
    </submittedName>
</protein>
<dbReference type="PROSITE" id="PS50111">
    <property type="entry name" value="CHEMOTAXIS_TRANSDUC_2"/>
    <property type="match status" value="1"/>
</dbReference>
<dbReference type="InterPro" id="IPR004089">
    <property type="entry name" value="MCPsignal_dom"/>
</dbReference>
<keyword evidence="3 8" id="KW-1133">Transmembrane helix</keyword>
<dbReference type="InterPro" id="IPR004090">
    <property type="entry name" value="Chemotax_Me-accpt_rcpt"/>
</dbReference>
<dbReference type="SMART" id="SM00304">
    <property type="entry name" value="HAMP"/>
    <property type="match status" value="2"/>
</dbReference>
<reference evidence="11 12" key="1">
    <citation type="submission" date="2020-08" db="EMBL/GenBank/DDBJ databases">
        <title>Genome sequencing of Purple Non-Sulfur Bacteria from various extreme environments.</title>
        <authorList>
            <person name="Mayer M."/>
        </authorList>
    </citation>
    <scope>NUCLEOTIDE SEQUENCE [LARGE SCALE GENOMIC DNA]</scope>
    <source>
        <strain evidence="11 12">2761</strain>
    </source>
</reference>
<dbReference type="GO" id="GO:0007165">
    <property type="term" value="P:signal transduction"/>
    <property type="evidence" value="ECO:0007669"/>
    <property type="project" value="UniProtKB-KW"/>
</dbReference>
<feature type="transmembrane region" description="Helical" evidence="8">
    <location>
        <begin position="187"/>
        <end position="207"/>
    </location>
</feature>
<comment type="caution">
    <text evidence="11">The sequence shown here is derived from an EMBL/GenBank/DDBJ whole genome shotgun (WGS) entry which is preliminary data.</text>
</comment>
<evidence type="ECO:0000259" key="9">
    <source>
        <dbReference type="PROSITE" id="PS50111"/>
    </source>
</evidence>
<dbReference type="GO" id="GO:0004888">
    <property type="term" value="F:transmembrane signaling receptor activity"/>
    <property type="evidence" value="ECO:0007669"/>
    <property type="project" value="InterPro"/>
</dbReference>
<evidence type="ECO:0000313" key="11">
    <source>
        <dbReference type="EMBL" id="MBB4246936.1"/>
    </source>
</evidence>
<evidence type="ECO:0000256" key="7">
    <source>
        <dbReference type="PROSITE-ProRule" id="PRU00284"/>
    </source>
</evidence>
<dbReference type="OrthoDB" id="9179351at2"/>
<gene>
    <name evidence="11" type="ORF">GGD90_001299</name>
</gene>
<keyword evidence="4 8" id="KW-0472">Membrane</keyword>
<organism evidence="11 12">
    <name type="scientific">Rhodocyclus tenuis</name>
    <name type="common">Rhodospirillum tenue</name>
    <dbReference type="NCBI Taxonomy" id="1066"/>
    <lineage>
        <taxon>Bacteria</taxon>
        <taxon>Pseudomonadati</taxon>
        <taxon>Pseudomonadota</taxon>
        <taxon>Betaproteobacteria</taxon>
        <taxon>Rhodocyclales</taxon>
        <taxon>Rhodocyclaceae</taxon>
        <taxon>Rhodocyclus</taxon>
    </lineage>
</organism>
<evidence type="ECO:0000256" key="6">
    <source>
        <dbReference type="ARBA" id="ARBA00029447"/>
    </source>
</evidence>
<accession>A0A840G4S7</accession>
<dbReference type="InterPro" id="IPR003660">
    <property type="entry name" value="HAMP_dom"/>
</dbReference>
<keyword evidence="2 8" id="KW-0812">Transmembrane</keyword>
<evidence type="ECO:0000256" key="4">
    <source>
        <dbReference type="ARBA" id="ARBA00023136"/>
    </source>
</evidence>
<dbReference type="CDD" id="cd11386">
    <property type="entry name" value="MCP_signal"/>
    <property type="match status" value="1"/>
</dbReference>
<dbReference type="InterPro" id="IPR024478">
    <property type="entry name" value="HlyB_4HB_MCP"/>
</dbReference>
<dbReference type="PROSITE" id="PS50885">
    <property type="entry name" value="HAMP"/>
    <property type="match status" value="1"/>
</dbReference>